<dbReference type="PANTHER" id="PTHR42100:SF1">
    <property type="entry name" value="OXIDOREDUCTASE 178 KDA SUBUNIT, PUTATIVE (AFU_ORTHOLOGUE AFUA_8G04320)-RELATED"/>
    <property type="match status" value="1"/>
</dbReference>
<organism evidence="2 3">
    <name type="scientific">Saitozyma podzolica</name>
    <dbReference type="NCBI Taxonomy" id="1890683"/>
    <lineage>
        <taxon>Eukaryota</taxon>
        <taxon>Fungi</taxon>
        <taxon>Dikarya</taxon>
        <taxon>Basidiomycota</taxon>
        <taxon>Agaricomycotina</taxon>
        <taxon>Tremellomycetes</taxon>
        <taxon>Tremellales</taxon>
        <taxon>Trimorphomycetaceae</taxon>
        <taxon>Saitozyma</taxon>
    </lineage>
</organism>
<dbReference type="Proteomes" id="UP000279259">
    <property type="component" value="Unassembled WGS sequence"/>
</dbReference>
<feature type="region of interest" description="Disordered" evidence="1">
    <location>
        <begin position="21"/>
        <end position="42"/>
    </location>
</feature>
<dbReference type="STRING" id="1890683.A0A427Y7V5"/>
<reference evidence="2 3" key="1">
    <citation type="submission" date="2018-11" db="EMBL/GenBank/DDBJ databases">
        <title>Genome sequence of Saitozyma podzolica DSM 27192.</title>
        <authorList>
            <person name="Aliyu H."/>
            <person name="Gorte O."/>
            <person name="Ochsenreither K."/>
        </authorList>
    </citation>
    <scope>NUCLEOTIDE SEQUENCE [LARGE SCALE GENOMIC DNA]</scope>
    <source>
        <strain evidence="2 3">DSM 27192</strain>
    </source>
</reference>
<accession>A0A427Y7V5</accession>
<sequence>MRNSIILITASVLIWPYLPSRKTGSASPSASPSSFSSVADDTQSPAITRWLAKNTPDAKVWTERNDKHLELTKEAAEERLLFQEAERPRVWRLRNTAAFEAGSPHSVPVGSQVDLSDLKIKPE</sequence>
<comment type="caution">
    <text evidence="2">The sequence shown here is derived from an EMBL/GenBank/DDBJ whole genome shotgun (WGS) entry which is preliminary data.</text>
</comment>
<dbReference type="InterPro" id="IPR034444">
    <property type="entry name" value="Nuo17.8"/>
</dbReference>
<feature type="region of interest" description="Disordered" evidence="1">
    <location>
        <begin position="102"/>
        <end position="123"/>
    </location>
</feature>
<feature type="compositionally biased region" description="Low complexity" evidence="1">
    <location>
        <begin position="25"/>
        <end position="37"/>
    </location>
</feature>
<dbReference type="PANTHER" id="PTHR42100">
    <property type="entry name" value="OXIDOREDUCTASE 178 KDA SUBUNIT, PUTATIVE (AFU_ORTHOLOGUE AFUA_8G04320)-RELATED"/>
    <property type="match status" value="1"/>
</dbReference>
<keyword evidence="3" id="KW-1185">Reference proteome</keyword>
<dbReference type="EMBL" id="RSCD01000018">
    <property type="protein sequence ID" value="RSH87156.1"/>
    <property type="molecule type" value="Genomic_DNA"/>
</dbReference>
<evidence type="ECO:0000256" key="1">
    <source>
        <dbReference type="SAM" id="MobiDB-lite"/>
    </source>
</evidence>
<proteinExistence type="predicted"/>
<protein>
    <submittedName>
        <fullName evidence="2">Uncharacterized protein</fullName>
    </submittedName>
</protein>
<gene>
    <name evidence="2" type="ORF">EHS25_003647</name>
</gene>
<dbReference type="GO" id="GO:0005739">
    <property type="term" value="C:mitochondrion"/>
    <property type="evidence" value="ECO:0007669"/>
    <property type="project" value="InterPro"/>
</dbReference>
<name>A0A427Y7V5_9TREE</name>
<dbReference type="AlphaFoldDB" id="A0A427Y7V5"/>
<evidence type="ECO:0000313" key="3">
    <source>
        <dbReference type="Proteomes" id="UP000279259"/>
    </source>
</evidence>
<dbReference type="OrthoDB" id="2120038at2759"/>
<evidence type="ECO:0000313" key="2">
    <source>
        <dbReference type="EMBL" id="RSH87156.1"/>
    </source>
</evidence>